<organism evidence="1 2">
    <name type="scientific">Rotaria socialis</name>
    <dbReference type="NCBI Taxonomy" id="392032"/>
    <lineage>
        <taxon>Eukaryota</taxon>
        <taxon>Metazoa</taxon>
        <taxon>Spiralia</taxon>
        <taxon>Gnathifera</taxon>
        <taxon>Rotifera</taxon>
        <taxon>Eurotatoria</taxon>
        <taxon>Bdelloidea</taxon>
        <taxon>Philodinida</taxon>
        <taxon>Philodinidae</taxon>
        <taxon>Rotaria</taxon>
    </lineage>
</organism>
<dbReference type="AlphaFoldDB" id="A0A821N863"/>
<evidence type="ECO:0000313" key="1">
    <source>
        <dbReference type="EMBL" id="CAF4781195.1"/>
    </source>
</evidence>
<reference evidence="1" key="1">
    <citation type="submission" date="2021-02" db="EMBL/GenBank/DDBJ databases">
        <authorList>
            <person name="Nowell W R."/>
        </authorList>
    </citation>
    <scope>NUCLEOTIDE SEQUENCE</scope>
</reference>
<name>A0A821N863_9BILA</name>
<keyword evidence="2" id="KW-1185">Reference proteome</keyword>
<evidence type="ECO:0000313" key="2">
    <source>
        <dbReference type="Proteomes" id="UP000663873"/>
    </source>
</evidence>
<dbReference type="Proteomes" id="UP000663873">
    <property type="component" value="Unassembled WGS sequence"/>
</dbReference>
<sequence length="132" mass="16270">RLIHVCSNYQDFTRERINMEIIYLISGYSNEFIENELEKFNSYFNVNIYELQTNEFMYKQLRSRLFKFQRCQNSTVIEFFYFYDYGPYHEFKKKFFGIWSTYTNSHTQLSSKQTKINLTVKHLFSLNHLLTR</sequence>
<gene>
    <name evidence="1" type="ORF">UJA718_LOCUS40387</name>
</gene>
<proteinExistence type="predicted"/>
<accession>A0A821N863</accession>
<dbReference type="EMBL" id="CAJOBP010044575">
    <property type="protein sequence ID" value="CAF4781195.1"/>
    <property type="molecule type" value="Genomic_DNA"/>
</dbReference>
<comment type="caution">
    <text evidence="1">The sequence shown here is derived from an EMBL/GenBank/DDBJ whole genome shotgun (WGS) entry which is preliminary data.</text>
</comment>
<feature type="non-terminal residue" evidence="1">
    <location>
        <position position="1"/>
    </location>
</feature>
<protein>
    <submittedName>
        <fullName evidence="1">Uncharacterized protein</fullName>
    </submittedName>
</protein>